<dbReference type="EMBL" id="JBGNUJ010000011">
    <property type="protein sequence ID" value="KAL3954035.1"/>
    <property type="molecule type" value="Genomic_DNA"/>
</dbReference>
<sequence>MGDGVPTRLPCPRTTQDPSGAGPHLYGGGRGLKRVLRTRPATSAGPIEALLRAALRTTYSSPTCEIIKNRDVDAQLARDAHRTLSRNKLCLRRALIPDPSDQRTAEAPHHAGPPSAQPLLTFTHGTRSRSHARAQVTKELHR</sequence>
<proteinExistence type="predicted"/>
<protein>
    <submittedName>
        <fullName evidence="1">Uncharacterized protein</fullName>
    </submittedName>
</protein>
<name>A0ACC4DFD3_PURLI</name>
<gene>
    <name evidence="1" type="ORF">ACCO45_011991</name>
</gene>
<organism evidence="1 2">
    <name type="scientific">Purpureocillium lilacinum</name>
    <name type="common">Paecilomyces lilacinus</name>
    <dbReference type="NCBI Taxonomy" id="33203"/>
    <lineage>
        <taxon>Eukaryota</taxon>
        <taxon>Fungi</taxon>
        <taxon>Dikarya</taxon>
        <taxon>Ascomycota</taxon>
        <taxon>Pezizomycotina</taxon>
        <taxon>Sordariomycetes</taxon>
        <taxon>Hypocreomycetidae</taxon>
        <taxon>Hypocreales</taxon>
        <taxon>Ophiocordycipitaceae</taxon>
        <taxon>Purpureocillium</taxon>
    </lineage>
</organism>
<evidence type="ECO:0000313" key="2">
    <source>
        <dbReference type="Proteomes" id="UP001638806"/>
    </source>
</evidence>
<reference evidence="1" key="1">
    <citation type="submission" date="2024-12" db="EMBL/GenBank/DDBJ databases">
        <title>Comparative genomics and development of molecular markers within Purpureocillium lilacinum and among Purpureocillium species.</title>
        <authorList>
            <person name="Yeh Z.-Y."/>
            <person name="Ni N.-T."/>
            <person name="Lo P.-H."/>
            <person name="Mushyakhwo K."/>
            <person name="Lin C.-F."/>
            <person name="Nai Y.-S."/>
        </authorList>
    </citation>
    <scope>NUCLEOTIDE SEQUENCE</scope>
    <source>
        <strain evidence="1">NCHU-NPUST-175</strain>
    </source>
</reference>
<comment type="caution">
    <text evidence="1">The sequence shown here is derived from an EMBL/GenBank/DDBJ whole genome shotgun (WGS) entry which is preliminary data.</text>
</comment>
<accession>A0ACC4DFD3</accession>
<keyword evidence="2" id="KW-1185">Reference proteome</keyword>
<evidence type="ECO:0000313" key="1">
    <source>
        <dbReference type="EMBL" id="KAL3954035.1"/>
    </source>
</evidence>
<dbReference type="Proteomes" id="UP001638806">
    <property type="component" value="Unassembled WGS sequence"/>
</dbReference>